<dbReference type="EMBL" id="CAKXAJ010025277">
    <property type="protein sequence ID" value="CAH2237559.1"/>
    <property type="molecule type" value="Genomic_DNA"/>
</dbReference>
<proteinExistence type="predicted"/>
<accession>A0A8S4RLK4</accession>
<dbReference type="AlphaFoldDB" id="A0A8S4RLK4"/>
<feature type="signal peptide" evidence="1">
    <location>
        <begin position="1"/>
        <end position="20"/>
    </location>
</feature>
<keyword evidence="3" id="KW-1185">Reference proteome</keyword>
<gene>
    <name evidence="2" type="primary">jg9812</name>
    <name evidence="2" type="ORF">PAEG_LOCUS14832</name>
</gene>
<feature type="chain" id="PRO_5035878053" evidence="1">
    <location>
        <begin position="21"/>
        <end position="90"/>
    </location>
</feature>
<evidence type="ECO:0000256" key="1">
    <source>
        <dbReference type="SAM" id="SignalP"/>
    </source>
</evidence>
<organism evidence="2 3">
    <name type="scientific">Pararge aegeria aegeria</name>
    <dbReference type="NCBI Taxonomy" id="348720"/>
    <lineage>
        <taxon>Eukaryota</taxon>
        <taxon>Metazoa</taxon>
        <taxon>Ecdysozoa</taxon>
        <taxon>Arthropoda</taxon>
        <taxon>Hexapoda</taxon>
        <taxon>Insecta</taxon>
        <taxon>Pterygota</taxon>
        <taxon>Neoptera</taxon>
        <taxon>Endopterygota</taxon>
        <taxon>Lepidoptera</taxon>
        <taxon>Glossata</taxon>
        <taxon>Ditrysia</taxon>
        <taxon>Papilionoidea</taxon>
        <taxon>Nymphalidae</taxon>
        <taxon>Satyrinae</taxon>
        <taxon>Satyrini</taxon>
        <taxon>Parargina</taxon>
        <taxon>Pararge</taxon>
    </lineage>
</organism>
<dbReference type="Proteomes" id="UP000838756">
    <property type="component" value="Unassembled WGS sequence"/>
</dbReference>
<evidence type="ECO:0000313" key="3">
    <source>
        <dbReference type="Proteomes" id="UP000838756"/>
    </source>
</evidence>
<protein>
    <submittedName>
        <fullName evidence="2">Jg9812 protein</fullName>
    </submittedName>
</protein>
<evidence type="ECO:0000313" key="2">
    <source>
        <dbReference type="EMBL" id="CAH2237559.1"/>
    </source>
</evidence>
<sequence>MTAHFLHNLIALLTPGLSQGFRFPVSGPERLRTWPGSKRPTTLGVEVAGPRPCFRYLPRSPVHYETMDASALESGWRETKQYAPQKLQWQ</sequence>
<name>A0A8S4RLK4_9NEOP</name>
<keyword evidence="1" id="KW-0732">Signal</keyword>
<comment type="caution">
    <text evidence="2">The sequence shown here is derived from an EMBL/GenBank/DDBJ whole genome shotgun (WGS) entry which is preliminary data.</text>
</comment>
<reference evidence="2" key="1">
    <citation type="submission" date="2022-03" db="EMBL/GenBank/DDBJ databases">
        <authorList>
            <person name="Lindestad O."/>
        </authorList>
    </citation>
    <scope>NUCLEOTIDE SEQUENCE</scope>
</reference>